<reference evidence="2 5" key="2">
    <citation type="submission" date="2019-07" db="EMBL/GenBank/DDBJ databases">
        <title>Whole genome shotgun sequence of Myxococcus fulvus NBRC 100333.</title>
        <authorList>
            <person name="Hosoyama A."/>
            <person name="Uohara A."/>
            <person name="Ohji S."/>
            <person name="Ichikawa N."/>
        </authorList>
    </citation>
    <scope>NUCLEOTIDE SEQUENCE [LARGE SCALE GENOMIC DNA]</scope>
    <source>
        <strain evidence="2 5">NBRC 100333</strain>
    </source>
</reference>
<dbReference type="InterPro" id="IPR014748">
    <property type="entry name" value="Enoyl-CoA_hydra_C"/>
</dbReference>
<dbReference type="RefSeq" id="WP_046715491.1">
    <property type="nucleotide sequence ID" value="NZ_BJXR01000043.1"/>
</dbReference>
<accession>A0A511TDB6</accession>
<dbReference type="InterPro" id="IPR051683">
    <property type="entry name" value="Enoyl-CoA_Hydratase/Isomerase"/>
</dbReference>
<proteinExistence type="inferred from homology"/>
<dbReference type="PANTHER" id="PTHR42964:SF1">
    <property type="entry name" value="POLYKETIDE BIOSYNTHESIS ENOYL-COA HYDRATASE PKSH-RELATED"/>
    <property type="match status" value="1"/>
</dbReference>
<dbReference type="Gene3D" id="3.90.226.10">
    <property type="entry name" value="2-enoyl-CoA Hydratase, Chain A, domain 1"/>
    <property type="match status" value="1"/>
</dbReference>
<dbReference type="Gene3D" id="1.10.12.10">
    <property type="entry name" value="Lyase 2-enoyl-coa Hydratase, Chain A, domain 2"/>
    <property type="match status" value="1"/>
</dbReference>
<evidence type="ECO:0000313" key="3">
    <source>
        <dbReference type="EMBL" id="SET43545.1"/>
    </source>
</evidence>
<organism evidence="2 5">
    <name type="scientific">Myxococcus fulvus</name>
    <dbReference type="NCBI Taxonomy" id="33"/>
    <lineage>
        <taxon>Bacteria</taxon>
        <taxon>Pseudomonadati</taxon>
        <taxon>Myxococcota</taxon>
        <taxon>Myxococcia</taxon>
        <taxon>Myxococcales</taxon>
        <taxon>Cystobacterineae</taxon>
        <taxon>Myxococcaceae</taxon>
        <taxon>Myxococcus</taxon>
    </lineage>
</organism>
<dbReference type="EMBL" id="FOIB01000002">
    <property type="protein sequence ID" value="SET43545.1"/>
    <property type="molecule type" value="Genomic_DNA"/>
</dbReference>
<evidence type="ECO:0000313" key="4">
    <source>
        <dbReference type="Proteomes" id="UP000183760"/>
    </source>
</evidence>
<dbReference type="PANTHER" id="PTHR42964">
    <property type="entry name" value="ENOYL-COA HYDRATASE"/>
    <property type="match status" value="1"/>
</dbReference>
<dbReference type="GO" id="GO:0003824">
    <property type="term" value="F:catalytic activity"/>
    <property type="evidence" value="ECO:0007669"/>
    <property type="project" value="UniProtKB-ARBA"/>
</dbReference>
<comment type="caution">
    <text evidence="2">The sequence shown here is derived from an EMBL/GenBank/DDBJ whole genome shotgun (WGS) entry which is preliminary data.</text>
</comment>
<reference evidence="3 4" key="1">
    <citation type="submission" date="2016-10" db="EMBL/GenBank/DDBJ databases">
        <authorList>
            <person name="Varghese N."/>
            <person name="Submissions S."/>
        </authorList>
    </citation>
    <scope>NUCLEOTIDE SEQUENCE [LARGE SCALE GENOMIC DNA]</scope>
    <source>
        <strain evidence="3 4">DSM 16525</strain>
    </source>
</reference>
<comment type="similarity">
    <text evidence="1">Belongs to the enoyl-CoA hydratase/isomerase family.</text>
</comment>
<evidence type="ECO:0000256" key="1">
    <source>
        <dbReference type="ARBA" id="ARBA00005254"/>
    </source>
</evidence>
<dbReference type="Pfam" id="PF00378">
    <property type="entry name" value="ECH_1"/>
    <property type="match status" value="1"/>
</dbReference>
<evidence type="ECO:0000313" key="2">
    <source>
        <dbReference type="EMBL" id="GEN11148.1"/>
    </source>
</evidence>
<dbReference type="AlphaFoldDB" id="A0A511TDB6"/>
<evidence type="ECO:0000313" key="5">
    <source>
        <dbReference type="Proteomes" id="UP000321514"/>
    </source>
</evidence>
<dbReference type="CDD" id="cd06558">
    <property type="entry name" value="crotonase-like"/>
    <property type="match status" value="1"/>
</dbReference>
<protein>
    <submittedName>
        <fullName evidence="2">3-hydroxybutyryl-CoA dehydratase</fullName>
    </submittedName>
    <submittedName>
        <fullName evidence="3">Enoyl-CoA hydratase/carnithine racemase</fullName>
    </submittedName>
</protein>
<dbReference type="SUPFAM" id="SSF52096">
    <property type="entry name" value="ClpP/crotonase"/>
    <property type="match status" value="1"/>
</dbReference>
<dbReference type="InterPro" id="IPR001753">
    <property type="entry name" value="Enoyl-CoA_hydra/iso"/>
</dbReference>
<gene>
    <name evidence="2" type="ORF">MFU01_61850</name>
    <name evidence="3" type="ORF">SAMN05443572_102265</name>
</gene>
<dbReference type="InterPro" id="IPR029045">
    <property type="entry name" value="ClpP/crotonase-like_dom_sf"/>
</dbReference>
<dbReference type="OrthoDB" id="5365311at2"/>
<dbReference type="EMBL" id="BJXR01000043">
    <property type="protein sequence ID" value="GEN11148.1"/>
    <property type="molecule type" value="Genomic_DNA"/>
</dbReference>
<keyword evidence="4" id="KW-1185">Reference proteome</keyword>
<dbReference type="STRING" id="1334629.MFUL124B02_32605"/>
<name>A0A511TDB6_MYXFU</name>
<dbReference type="Proteomes" id="UP000183760">
    <property type="component" value="Unassembled WGS sequence"/>
</dbReference>
<dbReference type="Proteomes" id="UP000321514">
    <property type="component" value="Unassembled WGS sequence"/>
</dbReference>
<sequence length="258" mass="27496">MTMEKSPGVEVEDREDGVRVLTLSNLARRNALNDAMLARLDAALEPAPHVRALLVRGAGGTFCAGYDLTHLGPPGEDGRLPDDILVDCLLKLERHPAPSVALVRGAAVGAGFDLAASCDFRVGAPETVFLMPPAKLGIVYSPEGLARATRLVGLSRAKQLFLMARKLDAREALDWGLLDACEEDAEARADALCATLAGHAPGAVSGMKESFGLLGRSSLGDSERARLRELRARAFASEDAKEGRAAFLEKRPPRFTGR</sequence>
<dbReference type="GO" id="GO:0008300">
    <property type="term" value="P:isoprenoid catabolic process"/>
    <property type="evidence" value="ECO:0007669"/>
    <property type="project" value="TreeGrafter"/>
</dbReference>